<dbReference type="GO" id="GO:0043590">
    <property type="term" value="C:bacterial nucleoid"/>
    <property type="evidence" value="ECO:0007669"/>
    <property type="project" value="TreeGrafter"/>
</dbReference>
<keyword evidence="10" id="KW-0175">Coiled coil</keyword>
<dbReference type="Pfam" id="PF02463">
    <property type="entry name" value="SMC_N"/>
    <property type="match status" value="1"/>
</dbReference>
<dbReference type="PIRSF" id="PIRSF003128">
    <property type="entry name" value="RecN"/>
    <property type="match status" value="1"/>
</dbReference>
<dbReference type="STRING" id="865938.Weevi_2006"/>
<dbReference type="EMBL" id="CP002455">
    <property type="protein sequence ID" value="ADX68682.1"/>
    <property type="molecule type" value="Genomic_DNA"/>
</dbReference>
<accession>F0P1G8</accession>
<evidence type="ECO:0000259" key="11">
    <source>
        <dbReference type="Pfam" id="PF02463"/>
    </source>
</evidence>
<dbReference type="InterPro" id="IPR004604">
    <property type="entry name" value="DNA_recomb/repair_RecN"/>
</dbReference>
<dbReference type="InterPro" id="IPR027417">
    <property type="entry name" value="P-loop_NTPase"/>
</dbReference>
<dbReference type="GO" id="GO:0006310">
    <property type="term" value="P:DNA recombination"/>
    <property type="evidence" value="ECO:0007669"/>
    <property type="project" value="InterPro"/>
</dbReference>
<evidence type="ECO:0000256" key="7">
    <source>
        <dbReference type="ARBA" id="ARBA00023204"/>
    </source>
</evidence>
<feature type="coiled-coil region" evidence="10">
    <location>
        <begin position="165"/>
        <end position="229"/>
    </location>
</feature>
<dbReference type="InterPro" id="IPR003395">
    <property type="entry name" value="RecF/RecN/SMC_N"/>
</dbReference>
<dbReference type="AlphaFoldDB" id="F0P1G8"/>
<dbReference type="RefSeq" id="WP_013599070.1">
    <property type="nucleotide sequence ID" value="NC_015144.1"/>
</dbReference>
<dbReference type="KEGG" id="wvi:Weevi_2006"/>
<dbReference type="PANTHER" id="PTHR11059">
    <property type="entry name" value="DNA REPAIR PROTEIN RECN"/>
    <property type="match status" value="1"/>
</dbReference>
<dbReference type="Gene3D" id="3.40.50.300">
    <property type="entry name" value="P-loop containing nucleotide triphosphate hydrolases"/>
    <property type="match status" value="2"/>
</dbReference>
<evidence type="ECO:0000313" key="12">
    <source>
        <dbReference type="EMBL" id="ADX68682.1"/>
    </source>
</evidence>
<keyword evidence="5 9" id="KW-0227">DNA damage</keyword>
<evidence type="ECO:0000256" key="3">
    <source>
        <dbReference type="ARBA" id="ARBA00021315"/>
    </source>
</evidence>
<dbReference type="GO" id="GO:0005524">
    <property type="term" value="F:ATP binding"/>
    <property type="evidence" value="ECO:0007669"/>
    <property type="project" value="UniProtKB-KW"/>
</dbReference>
<reference evidence="12 13" key="1">
    <citation type="journal article" date="2011" name="Stand. Genomic Sci.">
        <title>Complete genome sequence of Weeksella virosa type strain (9751).</title>
        <authorList>
            <person name="Lang E."/>
            <person name="Teshima H."/>
            <person name="Lucas S."/>
            <person name="Lapidus A."/>
            <person name="Hammon N."/>
            <person name="Deshpande S."/>
            <person name="Nolan M."/>
            <person name="Cheng J.F."/>
            <person name="Pitluck S."/>
            <person name="Liolios K."/>
            <person name="Pagani I."/>
            <person name="Mikhailova N."/>
            <person name="Ivanova N."/>
            <person name="Mavromatis K."/>
            <person name="Pati A."/>
            <person name="Tapia R."/>
            <person name="Han C."/>
            <person name="Goodwin L."/>
            <person name="Chen A."/>
            <person name="Palaniappan K."/>
            <person name="Land M."/>
            <person name="Hauser L."/>
            <person name="Chang Y.J."/>
            <person name="Jeffries C.D."/>
            <person name="Brambilla E.M."/>
            <person name="Kopitz M."/>
            <person name="Rohde M."/>
            <person name="Goker M."/>
            <person name="Tindall B.J."/>
            <person name="Detter J.C."/>
            <person name="Woyke T."/>
            <person name="Bristow J."/>
            <person name="Eisen J.A."/>
            <person name="Markowitz V."/>
            <person name="Hugenholtz P."/>
            <person name="Klenk H.P."/>
            <person name="Kyrpides N.C."/>
        </authorList>
    </citation>
    <scope>NUCLEOTIDE SEQUENCE [LARGE SCALE GENOMIC DNA]</scope>
    <source>
        <strain evidence="13">ATCC 43766 / DSM 16922 / JCM 21250 / NBRC 16016 / NCTC 11634 / CL345/78</strain>
    </source>
</reference>
<evidence type="ECO:0000256" key="5">
    <source>
        <dbReference type="ARBA" id="ARBA00022763"/>
    </source>
</evidence>
<dbReference type="HOGENOM" id="CLU_018297_3_1_10"/>
<feature type="domain" description="RecF/RecN/SMC N-terminal" evidence="11">
    <location>
        <begin position="1"/>
        <end position="508"/>
    </location>
</feature>
<dbReference type="eggNOG" id="COG0497">
    <property type="taxonomic scope" value="Bacteria"/>
</dbReference>
<dbReference type="Proteomes" id="UP000008641">
    <property type="component" value="Chromosome"/>
</dbReference>
<evidence type="ECO:0000256" key="1">
    <source>
        <dbReference type="ARBA" id="ARBA00003618"/>
    </source>
</evidence>
<dbReference type="CDD" id="cd03241">
    <property type="entry name" value="ABC_RecN"/>
    <property type="match status" value="2"/>
</dbReference>
<keyword evidence="13" id="KW-1185">Reference proteome</keyword>
<keyword evidence="7 9" id="KW-0234">DNA repair</keyword>
<dbReference type="OrthoDB" id="9806954at2"/>
<evidence type="ECO:0000256" key="6">
    <source>
        <dbReference type="ARBA" id="ARBA00022840"/>
    </source>
</evidence>
<evidence type="ECO:0000256" key="10">
    <source>
        <dbReference type="SAM" id="Coils"/>
    </source>
</evidence>
<evidence type="ECO:0000256" key="4">
    <source>
        <dbReference type="ARBA" id="ARBA00022741"/>
    </source>
</evidence>
<dbReference type="NCBIfam" id="TIGR00634">
    <property type="entry name" value="recN"/>
    <property type="match status" value="1"/>
</dbReference>
<organism evidence="12 13">
    <name type="scientific">Weeksella virosa (strain ATCC 43766 / DSM 16922 / JCM 21250 / CCUG 30538 / CDC 9751 / IAM 14551 / NBRC 16016 / NCTC 11634 / CL345/78)</name>
    <dbReference type="NCBI Taxonomy" id="865938"/>
    <lineage>
        <taxon>Bacteria</taxon>
        <taxon>Pseudomonadati</taxon>
        <taxon>Bacteroidota</taxon>
        <taxon>Flavobacteriia</taxon>
        <taxon>Flavobacteriales</taxon>
        <taxon>Weeksellaceae</taxon>
        <taxon>Weeksella</taxon>
    </lineage>
</organism>
<evidence type="ECO:0000256" key="2">
    <source>
        <dbReference type="ARBA" id="ARBA00009441"/>
    </source>
</evidence>
<keyword evidence="4" id="KW-0547">Nucleotide-binding</keyword>
<evidence type="ECO:0000313" key="13">
    <source>
        <dbReference type="Proteomes" id="UP000008641"/>
    </source>
</evidence>
<evidence type="ECO:0000256" key="9">
    <source>
        <dbReference type="PIRNR" id="PIRNR003128"/>
    </source>
</evidence>
<keyword evidence="6" id="KW-0067">ATP-binding</keyword>
<name>F0P1G8_WEEVC</name>
<dbReference type="SUPFAM" id="SSF52540">
    <property type="entry name" value="P-loop containing nucleoside triphosphate hydrolases"/>
    <property type="match status" value="2"/>
</dbReference>
<feature type="coiled-coil region" evidence="10">
    <location>
        <begin position="272"/>
        <end position="369"/>
    </location>
</feature>
<gene>
    <name evidence="12" type="ordered locus">Weevi_2006</name>
</gene>
<comment type="function">
    <text evidence="1 9">May be involved in recombinational repair of damaged DNA.</text>
</comment>
<reference evidence="13" key="2">
    <citation type="journal article" date="2011" name="Stand. Genomic Sci.">
        <title>Complete genome sequence of Weeksella virosa type strain (9751T).</title>
        <authorList>
            <person name="Lang E."/>
            <person name="Teshima H."/>
            <person name="Lucas S."/>
            <person name="Lapidus A."/>
            <person name="Hammon N."/>
            <person name="Deshpande S."/>
            <person name="Nolan M."/>
            <person name="Cheng J."/>
            <person name="Pitluck S."/>
            <person name="Liolios K."/>
            <person name="Pagani I."/>
            <person name="Mikhailova N."/>
            <person name="Ivanova N."/>
            <person name="Mavromatis K."/>
            <person name="Pati A."/>
            <person name="Tapia R."/>
            <person name="Han C."/>
            <person name="Goodwin L."/>
            <person name="Chen A."/>
            <person name="Palaniappan K."/>
            <person name="Land M."/>
            <person name="Hauser L."/>
            <person name="Chang Y."/>
            <person name="Jeffries C."/>
            <person name="Brambilla E."/>
            <person name="Kopitz M."/>
            <person name="Rohde M."/>
            <person name="Goker M."/>
            <person name="Tindall B."/>
            <person name="Detter J."/>
            <person name="Woyke T."/>
            <person name="Bristow J."/>
            <person name="Eisen J."/>
            <person name="Markowitz V."/>
            <person name="Hugenholtz P."/>
            <person name="Klenk H."/>
            <person name="Kyrpides N."/>
        </authorList>
    </citation>
    <scope>NUCLEOTIDE SEQUENCE [LARGE SCALE GENOMIC DNA]</scope>
    <source>
        <strain evidence="13">ATCC 43766 / DSM 16922 / JCM 21250 / NBRC 16016 / NCTC 11634 / CL345/78</strain>
    </source>
</reference>
<proteinExistence type="inferred from homology"/>
<dbReference type="GO" id="GO:0006281">
    <property type="term" value="P:DNA repair"/>
    <property type="evidence" value="ECO:0007669"/>
    <property type="project" value="UniProtKB-KW"/>
</dbReference>
<protein>
    <recommendedName>
        <fullName evidence="3 9">DNA repair protein RecN</fullName>
    </recommendedName>
    <alternativeName>
        <fullName evidence="8 9">Recombination protein N</fullName>
    </alternativeName>
</protein>
<dbReference type="GO" id="GO:0009432">
    <property type="term" value="P:SOS response"/>
    <property type="evidence" value="ECO:0007669"/>
    <property type="project" value="TreeGrafter"/>
</dbReference>
<comment type="similarity">
    <text evidence="2 9">Belongs to the RecN family.</text>
</comment>
<evidence type="ECO:0000256" key="8">
    <source>
        <dbReference type="ARBA" id="ARBA00033408"/>
    </source>
</evidence>
<sequence>MLQSLRVTNFAIIDELEVEFEKGLTTITGETGAGKSILIGALKLVLGERADMKLLKNQENKGIIEAIFQIKDLGLQTFFSEHELDYDQETIIRRELLPSGKSRAFINDTPVNINLLQKLSEQLIDIHSQFNTAKIIENNYQLHVLDAYAQDQLDIQSYQKEFTSYSLLQNEVELLKTQRQEMANNHDYNAYLLEELTKAELKKHELECLEEEAKTLSHAEDILANLAETSHLFQDEEFGLLTVLREVEQRLNKISSFSENLSTLYNRLLTARIELEDVQQDLEGELSSFEANPERLIEINERLDLLHNLLRKHQAQTIEELLEIEEKLAEQNFGLENIEETIARKEKDLVKLENLLEQKSLKLHKTREQSIPKVEKYIMQTLRQLGMPNAVLSIRLQTLPRFTSTGKSKVEFLFSANKGSEPKNIEKAVSGGERSRLMLAIKKLLAEHLQLPTLVLDEIDTGISGKIANDTGLVMKEMAKNMQLFVITHLPQVASKGNNQYKVYKTIDKNSASTKIKKLDHQERLNEIAQMISGSSVTDSALEQAKALMQ</sequence>
<dbReference type="PANTHER" id="PTHR11059:SF0">
    <property type="entry name" value="DNA REPAIR PROTEIN RECN"/>
    <property type="match status" value="1"/>
</dbReference>